<sequence length="154" mass="16664">MEWLGASRGGSFSADTSSGSAYVSSAAGAIHFARERCLQRHDLLCLLEQADAAATAAASSLHFQLAHLNLKSCRSIAKRIRVNSTNSTISGSTTSNISRNNNHSNTHSNNGNISNHSNNRKNCRAKLSSRERQLKLSLSCTGRRRAWLPHGEGM</sequence>
<feature type="region of interest" description="Disordered" evidence="1">
    <location>
        <begin position="87"/>
        <end position="130"/>
    </location>
</feature>
<evidence type="ECO:0000256" key="1">
    <source>
        <dbReference type="SAM" id="MobiDB-lite"/>
    </source>
</evidence>
<dbReference type="Proteomes" id="UP000654075">
    <property type="component" value="Unassembled WGS sequence"/>
</dbReference>
<organism evidence="2 3">
    <name type="scientific">Polarella glacialis</name>
    <name type="common">Dinoflagellate</name>
    <dbReference type="NCBI Taxonomy" id="89957"/>
    <lineage>
        <taxon>Eukaryota</taxon>
        <taxon>Sar</taxon>
        <taxon>Alveolata</taxon>
        <taxon>Dinophyceae</taxon>
        <taxon>Suessiales</taxon>
        <taxon>Suessiaceae</taxon>
        <taxon>Polarella</taxon>
    </lineage>
</organism>
<keyword evidence="3" id="KW-1185">Reference proteome</keyword>
<protein>
    <submittedName>
        <fullName evidence="2">Uncharacterized protein</fullName>
    </submittedName>
</protein>
<name>A0A813EG26_POLGL</name>
<proteinExistence type="predicted"/>
<accession>A0A813EG26</accession>
<feature type="non-terminal residue" evidence="2">
    <location>
        <position position="154"/>
    </location>
</feature>
<evidence type="ECO:0000313" key="3">
    <source>
        <dbReference type="Proteomes" id="UP000654075"/>
    </source>
</evidence>
<dbReference type="AlphaFoldDB" id="A0A813EG26"/>
<comment type="caution">
    <text evidence="2">The sequence shown here is derived from an EMBL/GenBank/DDBJ whole genome shotgun (WGS) entry which is preliminary data.</text>
</comment>
<feature type="compositionally biased region" description="Low complexity" evidence="1">
    <location>
        <begin position="87"/>
        <end position="117"/>
    </location>
</feature>
<dbReference type="EMBL" id="CAJNNV010009136">
    <property type="protein sequence ID" value="CAE8597059.1"/>
    <property type="molecule type" value="Genomic_DNA"/>
</dbReference>
<evidence type="ECO:0000313" key="2">
    <source>
        <dbReference type="EMBL" id="CAE8597059.1"/>
    </source>
</evidence>
<gene>
    <name evidence="2" type="ORF">PGLA1383_LOCUS15511</name>
</gene>
<reference evidence="2" key="1">
    <citation type="submission" date="2021-02" db="EMBL/GenBank/DDBJ databases">
        <authorList>
            <person name="Dougan E. K."/>
            <person name="Rhodes N."/>
            <person name="Thang M."/>
            <person name="Chan C."/>
        </authorList>
    </citation>
    <scope>NUCLEOTIDE SEQUENCE</scope>
</reference>